<dbReference type="GO" id="GO:0008270">
    <property type="term" value="F:zinc ion binding"/>
    <property type="evidence" value="ECO:0007669"/>
    <property type="project" value="UniProtKB-KW"/>
</dbReference>
<feature type="domain" description="CCHC-type" evidence="3">
    <location>
        <begin position="84"/>
        <end position="99"/>
    </location>
</feature>
<dbReference type="OrthoDB" id="5973823at2759"/>
<evidence type="ECO:0000256" key="2">
    <source>
        <dbReference type="SAM" id="MobiDB-lite"/>
    </source>
</evidence>
<evidence type="ECO:0000256" key="1">
    <source>
        <dbReference type="PROSITE-ProRule" id="PRU00047"/>
    </source>
</evidence>
<dbReference type="InterPro" id="IPR001878">
    <property type="entry name" value="Znf_CCHC"/>
</dbReference>
<dbReference type="Gene3D" id="4.10.60.10">
    <property type="entry name" value="Zinc finger, CCHC-type"/>
    <property type="match status" value="1"/>
</dbReference>
<dbReference type="InterPro" id="IPR036875">
    <property type="entry name" value="Znf_CCHC_sf"/>
</dbReference>
<feature type="compositionally biased region" description="Polar residues" evidence="2">
    <location>
        <begin position="100"/>
        <end position="122"/>
    </location>
</feature>
<comment type="caution">
    <text evidence="4">The sequence shown here is derived from an EMBL/GenBank/DDBJ whole genome shotgun (WGS) entry which is preliminary data.</text>
</comment>
<organism evidence="4 5">
    <name type="scientific">Paramuricea clavata</name>
    <name type="common">Red gorgonian</name>
    <name type="synonym">Violescent sea-whip</name>
    <dbReference type="NCBI Taxonomy" id="317549"/>
    <lineage>
        <taxon>Eukaryota</taxon>
        <taxon>Metazoa</taxon>
        <taxon>Cnidaria</taxon>
        <taxon>Anthozoa</taxon>
        <taxon>Octocorallia</taxon>
        <taxon>Malacalcyonacea</taxon>
        <taxon>Plexauridae</taxon>
        <taxon>Paramuricea</taxon>
    </lineage>
</organism>
<feature type="non-terminal residue" evidence="4">
    <location>
        <position position="1"/>
    </location>
</feature>
<accession>A0A6S7KJR3</accession>
<dbReference type="Proteomes" id="UP001152795">
    <property type="component" value="Unassembled WGS sequence"/>
</dbReference>
<dbReference type="PROSITE" id="PS50158">
    <property type="entry name" value="ZF_CCHC"/>
    <property type="match status" value="1"/>
</dbReference>
<evidence type="ECO:0000259" key="3">
    <source>
        <dbReference type="PROSITE" id="PS50158"/>
    </source>
</evidence>
<evidence type="ECO:0000313" key="4">
    <source>
        <dbReference type="EMBL" id="CAB4042781.1"/>
    </source>
</evidence>
<keyword evidence="5" id="KW-1185">Reference proteome</keyword>
<keyword evidence="1" id="KW-0479">Metal-binding</keyword>
<gene>
    <name evidence="4" type="ORF">PACLA_8A045303</name>
</gene>
<dbReference type="SUPFAM" id="SSF57756">
    <property type="entry name" value="Retrovirus zinc finger-like domains"/>
    <property type="match status" value="1"/>
</dbReference>
<evidence type="ECO:0000313" key="5">
    <source>
        <dbReference type="Proteomes" id="UP001152795"/>
    </source>
</evidence>
<proteinExistence type="predicted"/>
<protein>
    <submittedName>
        <fullName evidence="4">Retrovirus-related Pol poly from transposon</fullName>
    </submittedName>
</protein>
<feature type="region of interest" description="Disordered" evidence="2">
    <location>
        <begin position="128"/>
        <end position="147"/>
    </location>
</feature>
<dbReference type="GO" id="GO:0003676">
    <property type="term" value="F:nucleic acid binding"/>
    <property type="evidence" value="ECO:0007669"/>
    <property type="project" value="InterPro"/>
</dbReference>
<feature type="region of interest" description="Disordered" evidence="2">
    <location>
        <begin position="97"/>
        <end position="122"/>
    </location>
</feature>
<dbReference type="AlphaFoldDB" id="A0A6S7KJR3"/>
<keyword evidence="1" id="KW-0863">Zinc-finger</keyword>
<dbReference type="SMART" id="SM00343">
    <property type="entry name" value="ZnF_C2HC"/>
    <property type="match status" value="1"/>
</dbReference>
<sequence>SAQIVSRKFSRLYERHKDNINGDCSKECTRFYISANINTEKPATLHRLETLDNQRQRTKQGPKPECGRCSKRDPHQCKFRDTECFLCNKKGHMARKCRSNSKVTGKNQRNNNPNSGTSSNYLNMKDDEIEEEDDNDGIYSLGKTRAEPQVVDVLASNESLKMEVDTGTA</sequence>
<dbReference type="EMBL" id="CACRXK020030809">
    <property type="protein sequence ID" value="CAB4042781.1"/>
    <property type="molecule type" value="Genomic_DNA"/>
</dbReference>
<reference evidence="4" key="1">
    <citation type="submission" date="2020-04" db="EMBL/GenBank/DDBJ databases">
        <authorList>
            <person name="Alioto T."/>
            <person name="Alioto T."/>
            <person name="Gomez Garrido J."/>
        </authorList>
    </citation>
    <scope>NUCLEOTIDE SEQUENCE</scope>
    <source>
        <strain evidence="4">A484AB</strain>
    </source>
</reference>
<feature type="non-terminal residue" evidence="4">
    <location>
        <position position="169"/>
    </location>
</feature>
<name>A0A6S7KJR3_PARCT</name>
<keyword evidence="1" id="KW-0862">Zinc</keyword>